<gene>
    <name evidence="2" type="ORF">CRENPOLYSF1_430019</name>
</gene>
<accession>A0A1R4HBQ0</accession>
<evidence type="ECO:0000313" key="3">
    <source>
        <dbReference type="Proteomes" id="UP000195667"/>
    </source>
</evidence>
<evidence type="ECO:0000256" key="1">
    <source>
        <dbReference type="SAM" id="SignalP"/>
    </source>
</evidence>
<organism evidence="2 3">
    <name type="scientific">Crenothrix polyspora</name>
    <dbReference type="NCBI Taxonomy" id="360316"/>
    <lineage>
        <taxon>Bacteria</taxon>
        <taxon>Pseudomonadati</taxon>
        <taxon>Pseudomonadota</taxon>
        <taxon>Gammaproteobacteria</taxon>
        <taxon>Methylococcales</taxon>
        <taxon>Crenotrichaceae</taxon>
        <taxon>Crenothrix</taxon>
    </lineage>
</organism>
<sequence>MNYTHCFLKSLLLAVIFALVACGSVNDRYADNDMLERPPEMLPSTSEPEPVAQEEVRKKAVKGLGDDINVNNGGSVQLKLKRSFDIAWHDLELILKHKEIEIKDREHDKGQYYVIFDADDYQAEDSGFFDKSKAFFNNDYKPVVYIVTVEADGDSEARISAALANDTEQTTSNDKDDHLTDGADKLSLYLYKSLRDDLVED</sequence>
<keyword evidence="3" id="KW-1185">Reference proteome</keyword>
<dbReference type="InterPro" id="IPR010653">
    <property type="entry name" value="NlpB/DapX"/>
</dbReference>
<feature type="chain" id="PRO_5012074177" description="Outer membrane protein assembly factor BamC" evidence="1">
    <location>
        <begin position="31"/>
        <end position="201"/>
    </location>
</feature>
<dbReference type="EMBL" id="FUKI01000119">
    <property type="protein sequence ID" value="SJM93300.1"/>
    <property type="molecule type" value="Genomic_DNA"/>
</dbReference>
<keyword evidence="1" id="KW-0732">Signal</keyword>
<dbReference type="OrthoDB" id="5568109at2"/>
<evidence type="ECO:0000313" key="2">
    <source>
        <dbReference type="EMBL" id="SJM93300.1"/>
    </source>
</evidence>
<feature type="signal peptide" evidence="1">
    <location>
        <begin position="1"/>
        <end position="30"/>
    </location>
</feature>
<name>A0A1R4HBQ0_9GAMM</name>
<evidence type="ECO:0008006" key="4">
    <source>
        <dbReference type="Google" id="ProtNLM"/>
    </source>
</evidence>
<protein>
    <recommendedName>
        <fullName evidence="4">Outer membrane protein assembly factor BamC</fullName>
    </recommendedName>
</protein>
<dbReference type="Proteomes" id="UP000195667">
    <property type="component" value="Unassembled WGS sequence"/>
</dbReference>
<proteinExistence type="predicted"/>
<dbReference type="Pfam" id="PF06804">
    <property type="entry name" value="Lipoprotein_18"/>
    <property type="match status" value="1"/>
</dbReference>
<dbReference type="InterPro" id="IPR042268">
    <property type="entry name" value="BamC_C"/>
</dbReference>
<dbReference type="AlphaFoldDB" id="A0A1R4HBQ0"/>
<dbReference type="RefSeq" id="WP_087143772.1">
    <property type="nucleotide sequence ID" value="NZ_FUKI01000119.1"/>
</dbReference>
<reference evidence="3" key="1">
    <citation type="submission" date="2017-02" db="EMBL/GenBank/DDBJ databases">
        <authorList>
            <person name="Daims H."/>
        </authorList>
    </citation>
    <scope>NUCLEOTIDE SEQUENCE [LARGE SCALE GENOMIC DNA]</scope>
</reference>
<dbReference type="Gene3D" id="3.30.310.170">
    <property type="entry name" value="Outer membrane protein assembly factor BamC"/>
    <property type="match status" value="1"/>
</dbReference>